<sequence length="418" mass="45396">MVIVATWTEKDCVMLRYAYGMKQAAFARALGVAERSVRRWEKGETSIGGLGQVSYSTMLAKAPTDVVARFEQLRENEDDVNRRQLFKAGAFGAGALATLGLGSEAADRAAWLVSGAGRPDSAAVALVRATLHQAMQLDDTLGSPAAQGIVMAQQQFTAAMLSNCPPGLRPDVLSLYAEWTGLAGSLAWDARDHATSARLYTEARENAHEAEDSDLGSYMLCHLSQLATWQRRPRVAVDYAVAARSWVSQSEDRHLRAYVAIRNAEALALADQRSACLAALDEAQAELSGLQPCHPSQSRAYFMGEGIMHSYRGNCLAVHGDARPATEASRQALATMPTSYTRDRAVTLLELERALIQLDEIEEAADVVGHAAELADQNRSPRLATAILEGRHQLSPWADTRSVHELDQRLAARDIVIA</sequence>
<dbReference type="InterPro" id="IPR010982">
    <property type="entry name" value="Lambda_DNA-bd_dom_sf"/>
</dbReference>
<protein>
    <submittedName>
        <fullName evidence="2">Helix-turn-helix domain-containing protein</fullName>
    </submittedName>
</protein>
<dbReference type="EMBL" id="JBIAQY010000012">
    <property type="protein sequence ID" value="MFF3572191.1"/>
    <property type="molecule type" value="Genomic_DNA"/>
</dbReference>
<comment type="caution">
    <text evidence="2">The sequence shown here is derived from an EMBL/GenBank/DDBJ whole genome shotgun (WGS) entry which is preliminary data.</text>
</comment>
<dbReference type="RefSeq" id="WP_387405853.1">
    <property type="nucleotide sequence ID" value="NZ_JBIAQY010000012.1"/>
</dbReference>
<name>A0ABW6S7F6_9NOCA</name>
<dbReference type="PROSITE" id="PS50943">
    <property type="entry name" value="HTH_CROC1"/>
    <property type="match status" value="1"/>
</dbReference>
<feature type="domain" description="HTH cro/C1-type" evidence="1">
    <location>
        <begin position="20"/>
        <end position="47"/>
    </location>
</feature>
<evidence type="ECO:0000313" key="2">
    <source>
        <dbReference type="EMBL" id="MFF3572191.1"/>
    </source>
</evidence>
<dbReference type="SUPFAM" id="SSF48452">
    <property type="entry name" value="TPR-like"/>
    <property type="match status" value="1"/>
</dbReference>
<dbReference type="InterPro" id="IPR011990">
    <property type="entry name" value="TPR-like_helical_dom_sf"/>
</dbReference>
<reference evidence="2 3" key="1">
    <citation type="submission" date="2024-10" db="EMBL/GenBank/DDBJ databases">
        <title>The Natural Products Discovery Center: Release of the First 8490 Sequenced Strains for Exploring Actinobacteria Biosynthetic Diversity.</title>
        <authorList>
            <person name="Kalkreuter E."/>
            <person name="Kautsar S.A."/>
            <person name="Yang D."/>
            <person name="Bader C.D."/>
            <person name="Teijaro C.N."/>
            <person name="Fluegel L."/>
            <person name="Davis C.M."/>
            <person name="Simpson J.R."/>
            <person name="Lauterbach L."/>
            <person name="Steele A.D."/>
            <person name="Gui C."/>
            <person name="Meng S."/>
            <person name="Li G."/>
            <person name="Viehrig K."/>
            <person name="Ye F."/>
            <person name="Su P."/>
            <person name="Kiefer A.F."/>
            <person name="Nichols A."/>
            <person name="Cepeda A.J."/>
            <person name="Yan W."/>
            <person name="Fan B."/>
            <person name="Jiang Y."/>
            <person name="Adhikari A."/>
            <person name="Zheng C.-J."/>
            <person name="Schuster L."/>
            <person name="Cowan T.M."/>
            <person name="Smanski M.J."/>
            <person name="Chevrette M.G."/>
            <person name="De Carvalho L.P.S."/>
            <person name="Shen B."/>
        </authorList>
    </citation>
    <scope>NUCLEOTIDE SEQUENCE [LARGE SCALE GENOMIC DNA]</scope>
    <source>
        <strain evidence="2 3">NPDC002593</strain>
    </source>
</reference>
<dbReference type="InterPro" id="IPR001387">
    <property type="entry name" value="Cro/C1-type_HTH"/>
</dbReference>
<gene>
    <name evidence="2" type="ORF">ACFYXQ_30860</name>
</gene>
<proteinExistence type="predicted"/>
<accession>A0ABW6S7F6</accession>
<evidence type="ECO:0000313" key="3">
    <source>
        <dbReference type="Proteomes" id="UP001601992"/>
    </source>
</evidence>
<dbReference type="SUPFAM" id="SSF47413">
    <property type="entry name" value="lambda repressor-like DNA-binding domains"/>
    <property type="match status" value="1"/>
</dbReference>
<dbReference type="CDD" id="cd00093">
    <property type="entry name" value="HTH_XRE"/>
    <property type="match status" value="1"/>
</dbReference>
<organism evidence="2 3">
    <name type="scientific">Nocardia jiangxiensis</name>
    <dbReference type="NCBI Taxonomy" id="282685"/>
    <lineage>
        <taxon>Bacteria</taxon>
        <taxon>Bacillati</taxon>
        <taxon>Actinomycetota</taxon>
        <taxon>Actinomycetes</taxon>
        <taxon>Mycobacteriales</taxon>
        <taxon>Nocardiaceae</taxon>
        <taxon>Nocardia</taxon>
    </lineage>
</organism>
<evidence type="ECO:0000259" key="1">
    <source>
        <dbReference type="PROSITE" id="PS50943"/>
    </source>
</evidence>
<dbReference type="Gene3D" id="1.10.260.40">
    <property type="entry name" value="lambda repressor-like DNA-binding domains"/>
    <property type="match status" value="1"/>
</dbReference>
<keyword evidence="3" id="KW-1185">Reference proteome</keyword>
<dbReference type="Proteomes" id="UP001601992">
    <property type="component" value="Unassembled WGS sequence"/>
</dbReference>